<protein>
    <submittedName>
        <fullName evidence="3">Uncharacterized protein</fullName>
    </submittedName>
</protein>
<dbReference type="PATRIC" id="fig|1550566.3.peg.1997"/>
<keyword evidence="2" id="KW-1133">Transmembrane helix</keyword>
<keyword evidence="4" id="KW-1185">Reference proteome</keyword>
<evidence type="ECO:0000313" key="4">
    <source>
        <dbReference type="Proteomes" id="UP000035301"/>
    </source>
</evidence>
<reference evidence="3 4" key="1">
    <citation type="journal article" date="2015" name="Int. J. Syst. Evol. Microbiol.">
        <title>Methanoculleus sediminis sp. nov., a methanogen from sediments near a submarine mud volcano.</title>
        <authorList>
            <person name="Chen S.C."/>
            <person name="Chen M.F."/>
            <person name="Lai M.C."/>
            <person name="Weng C.Y."/>
            <person name="Wu S.Y."/>
            <person name="Lin S."/>
            <person name="Yang T.F."/>
            <person name="Chen P.C."/>
        </authorList>
    </citation>
    <scope>NUCLEOTIDE SEQUENCE [LARGE SCALE GENOMIC DNA]</scope>
    <source>
        <strain evidence="3 4">S3Fa</strain>
    </source>
</reference>
<dbReference type="OrthoDB" id="107849at2157"/>
<dbReference type="AlphaFoldDB" id="A0A0H1QYT4"/>
<keyword evidence="2" id="KW-0812">Transmembrane</keyword>
<feature type="compositionally biased region" description="Acidic residues" evidence="1">
    <location>
        <begin position="48"/>
        <end position="84"/>
    </location>
</feature>
<dbReference type="RefSeq" id="WP_048184489.1">
    <property type="nucleotide sequence ID" value="NZ_JXOJ01000004.1"/>
</dbReference>
<dbReference type="STRING" id="1550566.SZ63_09185"/>
<dbReference type="EMBL" id="JXOJ01000004">
    <property type="protein sequence ID" value="KLK87781.1"/>
    <property type="molecule type" value="Genomic_DNA"/>
</dbReference>
<gene>
    <name evidence="3" type="ORF">SZ63_09185</name>
</gene>
<organism evidence="3 4">
    <name type="scientific">Methanoculleus sediminis</name>
    <dbReference type="NCBI Taxonomy" id="1550566"/>
    <lineage>
        <taxon>Archaea</taxon>
        <taxon>Methanobacteriati</taxon>
        <taxon>Methanobacteriota</taxon>
        <taxon>Stenosarchaea group</taxon>
        <taxon>Methanomicrobia</taxon>
        <taxon>Methanomicrobiales</taxon>
        <taxon>Methanomicrobiaceae</taxon>
        <taxon>Methanoculleus</taxon>
    </lineage>
</organism>
<accession>A0A0H1QYT4</accession>
<evidence type="ECO:0000256" key="1">
    <source>
        <dbReference type="SAM" id="MobiDB-lite"/>
    </source>
</evidence>
<evidence type="ECO:0000313" key="3">
    <source>
        <dbReference type="EMBL" id="KLK87781.1"/>
    </source>
</evidence>
<feature type="transmembrane region" description="Helical" evidence="2">
    <location>
        <begin position="173"/>
        <end position="194"/>
    </location>
</feature>
<proteinExistence type="predicted"/>
<comment type="caution">
    <text evidence="3">The sequence shown here is derived from an EMBL/GenBank/DDBJ whole genome shotgun (WGS) entry which is preliminary data.</text>
</comment>
<sequence>MTGNLWVLRALLVVLFVAAAGVVFPAAAQSTAGMEPLTWTLAPTPGETPEETLTEETAVETPDDETPEATLDETIEDELPEDTLDGAMENETPEETLAGTVENETPEETLAGTVENETLEETLAGPSGNTTNESAPPVVVETDEATPAETSTADLPTFTPIQAAQVNGSATQAAPLSIAGVVLAVAVAGLLVVIGRNRK</sequence>
<feature type="region of interest" description="Disordered" evidence="1">
    <location>
        <begin position="38"/>
        <end position="136"/>
    </location>
</feature>
<name>A0A0H1QYT4_9EURY</name>
<dbReference type="Proteomes" id="UP000035301">
    <property type="component" value="Unassembled WGS sequence"/>
</dbReference>
<evidence type="ECO:0000256" key="2">
    <source>
        <dbReference type="SAM" id="Phobius"/>
    </source>
</evidence>
<keyword evidence="2" id="KW-0472">Membrane</keyword>